<gene>
    <name evidence="15" type="ORF">AB1Y20_022572</name>
</gene>
<evidence type="ECO:0000256" key="12">
    <source>
        <dbReference type="RuleBase" id="RU368089"/>
    </source>
</evidence>
<dbReference type="InterPro" id="IPR008928">
    <property type="entry name" value="6-hairpin_glycosidase_sf"/>
</dbReference>
<comment type="catalytic activity">
    <reaction evidence="12">
        <text>N(4)-(alpha-D-Glc-(1-&gt;2)-alpha-D-Glc-(1-&gt;3)-alpha-D-Glc-(1-&gt;3)-alpha-D-Man-(1-&gt;2)-alpha-D-Man-(1-&gt;2)-alpha-D-Man-(1-&gt;3)-[alpha-D-Man-(1-&gt;2)-alpha-D-Man-(1-&gt;3)-[alpha-D-Man-(1-&gt;2)-alpha-D-Man-(1-&gt;6)]-alpha-D-Man-(1-&gt;6)]-beta-D-Man-(1-&gt;4)-beta-D-GlcNAc-(1-&gt;4)-beta-D-GlcNAc)-L-asparaginyl-[protein] + H2O = N(4)-(alpha-D-Glc-(1-&gt;3)-alpha-D-Glc-(1-&gt;3)-alpha-D-Man-(1-&gt;2)-alpha-D-Man-(1-&gt;2)-alpha-D-Man-(1-&gt;3)-[alpha-D-Man-(1-&gt;2)-alpha-D-Man-(1-&gt;3)-[alpha-D-Man-(1-&gt;2)-alpha-D-Man-(1-&gt;6)]-alpha-D-Man-(1-&gt;6)]-beta-D-Man-(1-&gt;4)-beta-D-GlcNAc-(1-&gt;4)-beta-D-GlcNAc)-L-asparaginyl-[protein] + beta-D-glucose</text>
        <dbReference type="Rhea" id="RHEA:55988"/>
        <dbReference type="Rhea" id="RHEA-COMP:12806"/>
        <dbReference type="Rhea" id="RHEA-COMP:14355"/>
        <dbReference type="ChEBI" id="CHEBI:15377"/>
        <dbReference type="ChEBI" id="CHEBI:15903"/>
        <dbReference type="ChEBI" id="CHEBI:59082"/>
        <dbReference type="ChEBI" id="CHEBI:132537"/>
        <dbReference type="EC" id="3.2.1.106"/>
    </reaction>
</comment>
<dbReference type="InterPro" id="IPR004888">
    <property type="entry name" value="Glycoside_hydrolase_63"/>
</dbReference>
<evidence type="ECO:0000256" key="4">
    <source>
        <dbReference type="ARBA" id="ARBA00022801"/>
    </source>
</evidence>
<dbReference type="EMBL" id="JBGBPQ010000008">
    <property type="protein sequence ID" value="KAL1521015.1"/>
    <property type="molecule type" value="Genomic_DNA"/>
</dbReference>
<feature type="domain" description="Glycosyl hydrolase family 63 N-terminal" evidence="14">
    <location>
        <begin position="83"/>
        <end position="235"/>
    </location>
</feature>
<evidence type="ECO:0000256" key="7">
    <source>
        <dbReference type="ARBA" id="ARBA00022989"/>
    </source>
</evidence>
<proteinExistence type="inferred from homology"/>
<dbReference type="PANTHER" id="PTHR10412:SF11">
    <property type="entry name" value="MANNOSYL-OLIGOSACCHARIDE GLUCOSIDASE"/>
    <property type="match status" value="1"/>
</dbReference>
<reference evidence="15 16" key="1">
    <citation type="journal article" date="2024" name="Science">
        <title>Giant polyketide synthase enzymes in the biosynthesis of giant marine polyether toxins.</title>
        <authorList>
            <person name="Fallon T.R."/>
            <person name="Shende V.V."/>
            <person name="Wierzbicki I.H."/>
            <person name="Pendleton A.L."/>
            <person name="Watervoot N.F."/>
            <person name="Auber R.P."/>
            <person name="Gonzalez D.J."/>
            <person name="Wisecaver J.H."/>
            <person name="Moore B.S."/>
        </authorList>
    </citation>
    <scope>NUCLEOTIDE SEQUENCE [LARGE SCALE GENOMIC DNA]</scope>
    <source>
        <strain evidence="15 16">12B1</strain>
    </source>
</reference>
<dbReference type="GO" id="GO:0005789">
    <property type="term" value="C:endoplasmic reticulum membrane"/>
    <property type="evidence" value="ECO:0007669"/>
    <property type="project" value="UniProtKB-SubCell"/>
</dbReference>
<dbReference type="Gene3D" id="1.50.10.10">
    <property type="match status" value="1"/>
</dbReference>
<comment type="caution">
    <text evidence="15">The sequence shown here is derived from an EMBL/GenBank/DDBJ whole genome shotgun (WGS) entry which is preliminary data.</text>
</comment>
<dbReference type="AlphaFoldDB" id="A0AB34JHD3"/>
<dbReference type="EC" id="3.2.1.106" evidence="11 12"/>
<feature type="transmembrane region" description="Helical" evidence="12">
    <location>
        <begin position="21"/>
        <end position="44"/>
    </location>
</feature>
<dbReference type="Pfam" id="PF03200">
    <property type="entry name" value="Glyco_hydro_63"/>
    <property type="match status" value="1"/>
</dbReference>
<keyword evidence="8 12" id="KW-0472">Membrane</keyword>
<keyword evidence="5 12" id="KW-0256">Endoplasmic reticulum</keyword>
<dbReference type="GO" id="GO:0009311">
    <property type="term" value="P:oligosaccharide metabolic process"/>
    <property type="evidence" value="ECO:0007669"/>
    <property type="project" value="UniProtKB-UniRule"/>
</dbReference>
<evidence type="ECO:0000259" key="13">
    <source>
        <dbReference type="Pfam" id="PF03200"/>
    </source>
</evidence>
<evidence type="ECO:0000256" key="11">
    <source>
        <dbReference type="ARBA" id="ARBA00038888"/>
    </source>
</evidence>
<evidence type="ECO:0000256" key="9">
    <source>
        <dbReference type="ARBA" id="ARBA00023180"/>
    </source>
</evidence>
<sequence>MAKKRSARAPAATPASAGMSYGAMGVASAAALIIGISIASALAWTSSTPAAAPNAPPAAPASPPARRLPSDALSYFSAEHNASLLWGTYRPGTYFGLRSRTAPTGLVAGLMWAARDGPLRHECEQDGLQQYGYTEHDGQGYGAQRLLDHANAVDLHTSFLADGAGWVGRVAARRAEGQPARELSAYVYVALEDEYAPPPGRAGALRRGAPLGEGTVHLEGEERTLGRFSLLVRPSAGEAAEGARVWGTAAEGEACAYAAVRQAVSARLGPRGELRDEVEEGARLLVLQLAMTPPFSLDLLYVPGGCGEGQCDALLRDSSSHVTAQLAARRDAFSSRLERTFALHERKLRDRPLGEAERAFAAAALSAQLGSIGYFYGESTVASQLEGEPPGHTDAAPLTSVVPSRSFFPRGFLWDEGFHQLVVAAWSEPLADDILLHWLGLMHTDGWIPREQILGAEARARVPSEFLVQHRHHANPPTLLLRLQWLADSLDAATPEAEERLRFLRKVWVRLLRWYHWYVSTQGGAVPGTFRWRGRDASDGKLNAMTLSSGLDDFPRATSPTEQERHVDLLCWVAFASRLLGRLAAHLGMGEETEKLRAAHAAQLQALEKYHWNEKLGAYCDHGLHANEGAFKPHYVVKCGTADGSSSVEHDIADPRRPDCPRSHPKFMFPLGDGRGGLLMRERFTPRKLRHQWVEHLGYVALFPLMLRLLPADSPRLPRLLDLLRDPAALWTPYGLRSLSKRDAWYARENAPGDQPYWRGPIWVNLNYLCLAGLHHYANLDGPVRDRAAEVYSELRNNLVGNMLEQWRQTGYFWEQYNPDSGVGQRTHPFNGWSSLALLALAEVY</sequence>
<comment type="function">
    <text evidence="12">Cleaves the distal alpha 1,2-linked glucose residue from the Glc(3)Man(9)GlcNAc(2) oligosaccharide precursor.</text>
</comment>
<dbReference type="InterPro" id="IPR038518">
    <property type="entry name" value="Glyco_hydro_63N_sf"/>
</dbReference>
<protein>
    <recommendedName>
        <fullName evidence="11 12">Mannosyl-oligosaccharide glucosidase</fullName>
        <ecNumber evidence="11 12">3.2.1.106</ecNumber>
    </recommendedName>
</protein>
<dbReference type="Pfam" id="PF16923">
    <property type="entry name" value="Glyco_hydro_63N"/>
    <property type="match status" value="1"/>
</dbReference>
<evidence type="ECO:0000313" key="16">
    <source>
        <dbReference type="Proteomes" id="UP001515480"/>
    </source>
</evidence>
<dbReference type="GO" id="GO:0006487">
    <property type="term" value="P:protein N-linked glycosylation"/>
    <property type="evidence" value="ECO:0007669"/>
    <property type="project" value="UniProtKB-UniRule"/>
</dbReference>
<dbReference type="PANTHER" id="PTHR10412">
    <property type="entry name" value="MANNOSYL-OLIGOSACCHARIDE GLUCOSIDASE"/>
    <property type="match status" value="1"/>
</dbReference>
<organism evidence="15 16">
    <name type="scientific">Prymnesium parvum</name>
    <name type="common">Toxic golden alga</name>
    <dbReference type="NCBI Taxonomy" id="97485"/>
    <lineage>
        <taxon>Eukaryota</taxon>
        <taxon>Haptista</taxon>
        <taxon>Haptophyta</taxon>
        <taxon>Prymnesiophyceae</taxon>
        <taxon>Prymnesiales</taxon>
        <taxon>Prymnesiaceae</taxon>
        <taxon>Prymnesium</taxon>
    </lineage>
</organism>
<dbReference type="SUPFAM" id="SSF48208">
    <property type="entry name" value="Six-hairpin glycosidases"/>
    <property type="match status" value="1"/>
</dbReference>
<feature type="domain" description="Glycosyl hydrolase family 63 C-terminal" evidence="13">
    <location>
        <begin position="320"/>
        <end position="842"/>
    </location>
</feature>
<evidence type="ECO:0000256" key="1">
    <source>
        <dbReference type="ARBA" id="ARBA00004648"/>
    </source>
</evidence>
<evidence type="ECO:0000256" key="10">
    <source>
        <dbReference type="ARBA" id="ARBA00023295"/>
    </source>
</evidence>
<accession>A0AB34JHD3</accession>
<keyword evidence="9" id="KW-0325">Glycoprotein</keyword>
<dbReference type="InterPro" id="IPR031631">
    <property type="entry name" value="Glyco_hydro_63N"/>
</dbReference>
<evidence type="ECO:0000256" key="3">
    <source>
        <dbReference type="ARBA" id="ARBA00022692"/>
    </source>
</evidence>
<keyword evidence="4 12" id="KW-0378">Hydrolase</keyword>
<evidence type="ECO:0000256" key="6">
    <source>
        <dbReference type="ARBA" id="ARBA00022968"/>
    </source>
</evidence>
<dbReference type="Proteomes" id="UP001515480">
    <property type="component" value="Unassembled WGS sequence"/>
</dbReference>
<keyword evidence="3 12" id="KW-0812">Transmembrane</keyword>
<comment type="similarity">
    <text evidence="2 12">Belongs to the glycosyl hydrolase 63 family.</text>
</comment>
<evidence type="ECO:0000259" key="14">
    <source>
        <dbReference type="Pfam" id="PF16923"/>
    </source>
</evidence>
<evidence type="ECO:0000256" key="5">
    <source>
        <dbReference type="ARBA" id="ARBA00022824"/>
    </source>
</evidence>
<dbReference type="InterPro" id="IPR031335">
    <property type="entry name" value="Glyco_hydro_63_C"/>
</dbReference>
<keyword evidence="10 12" id="KW-0326">Glycosidase</keyword>
<evidence type="ECO:0000313" key="15">
    <source>
        <dbReference type="EMBL" id="KAL1521015.1"/>
    </source>
</evidence>
<dbReference type="GO" id="GO:0004573">
    <property type="term" value="F:Glc3Man9GlcNAc2 oligosaccharide glucosidase activity"/>
    <property type="evidence" value="ECO:0007669"/>
    <property type="project" value="UniProtKB-UniRule"/>
</dbReference>
<dbReference type="Gene3D" id="2.70.98.110">
    <property type="entry name" value="Glycosyl hydrolase family 63, N-terminal domain"/>
    <property type="match status" value="1"/>
</dbReference>
<evidence type="ECO:0000256" key="2">
    <source>
        <dbReference type="ARBA" id="ARBA00010833"/>
    </source>
</evidence>
<keyword evidence="16" id="KW-1185">Reference proteome</keyword>
<comment type="subcellular location">
    <subcellularLocation>
        <location evidence="1 12">Endoplasmic reticulum membrane</location>
        <topology evidence="1 12">Single-pass type II membrane protein</topology>
    </subcellularLocation>
</comment>
<keyword evidence="7 12" id="KW-1133">Transmembrane helix</keyword>
<evidence type="ECO:0000256" key="8">
    <source>
        <dbReference type="ARBA" id="ARBA00023136"/>
    </source>
</evidence>
<keyword evidence="6" id="KW-0735">Signal-anchor</keyword>
<dbReference type="InterPro" id="IPR012341">
    <property type="entry name" value="6hp_glycosidase-like_sf"/>
</dbReference>
<name>A0AB34JHD3_PRYPA</name>